<keyword evidence="2" id="KW-1133">Transmembrane helix</keyword>
<dbReference type="AlphaFoldDB" id="A0A4R2MNS3"/>
<keyword evidence="2" id="KW-0812">Transmembrane</keyword>
<comment type="caution">
    <text evidence="3">The sequence shown here is derived from an EMBL/GenBank/DDBJ whole genome shotgun (WGS) entry which is preliminary data.</text>
</comment>
<sequence length="152" mass="16575">MPARSRRRRQAGFGLFDALVALAILSIGLLGLTRLQARSLSYGTEADQRVRAVQLGSELLGTAMIDATNVQCYKLPTPGSCTSGSASEYVEDFVDRVAQTLPDGEVTVSYDSTTRRMTLVITWTGKGSREDGAETEDGEDERTRRMEASTYV</sequence>
<dbReference type="Pfam" id="PF07963">
    <property type="entry name" value="N_methyl"/>
    <property type="match status" value="1"/>
</dbReference>
<feature type="region of interest" description="Disordered" evidence="1">
    <location>
        <begin position="127"/>
        <end position="152"/>
    </location>
</feature>
<dbReference type="Proteomes" id="UP000295106">
    <property type="component" value="Unassembled WGS sequence"/>
</dbReference>
<proteinExistence type="predicted"/>
<protein>
    <submittedName>
        <fullName evidence="3">Type IV pilus assembly protein PilV</fullName>
    </submittedName>
</protein>
<gene>
    <name evidence="3" type="ORF">EV684_111180</name>
</gene>
<dbReference type="GeneID" id="99683176"/>
<organism evidence="3 4">
    <name type="scientific">Rubrivivax gelatinosus</name>
    <name type="common">Rhodocyclus gelatinosus</name>
    <name type="synonym">Rhodopseudomonas gelatinosa</name>
    <dbReference type="NCBI Taxonomy" id="28068"/>
    <lineage>
        <taxon>Bacteria</taxon>
        <taxon>Pseudomonadati</taxon>
        <taxon>Pseudomonadota</taxon>
        <taxon>Betaproteobacteria</taxon>
        <taxon>Burkholderiales</taxon>
        <taxon>Sphaerotilaceae</taxon>
        <taxon>Rubrivivax</taxon>
    </lineage>
</organism>
<keyword evidence="2" id="KW-0472">Membrane</keyword>
<feature type="compositionally biased region" description="Basic and acidic residues" evidence="1">
    <location>
        <begin position="141"/>
        <end position="152"/>
    </location>
</feature>
<dbReference type="RefSeq" id="WP_207184327.1">
    <property type="nucleotide sequence ID" value="NZ_CP181386.1"/>
</dbReference>
<feature type="transmembrane region" description="Helical" evidence="2">
    <location>
        <begin position="12"/>
        <end position="32"/>
    </location>
</feature>
<reference evidence="3 4" key="1">
    <citation type="submission" date="2019-03" db="EMBL/GenBank/DDBJ databases">
        <title>Genomic Encyclopedia of Type Strains, Phase IV (KMG-IV): sequencing the most valuable type-strain genomes for metagenomic binning, comparative biology and taxonomic classification.</title>
        <authorList>
            <person name="Goeker M."/>
        </authorList>
    </citation>
    <scope>NUCLEOTIDE SEQUENCE [LARGE SCALE GENOMIC DNA]</scope>
    <source>
        <strain evidence="3 4">DSM 1709</strain>
    </source>
</reference>
<dbReference type="InterPro" id="IPR012902">
    <property type="entry name" value="N_methyl_site"/>
</dbReference>
<evidence type="ECO:0000313" key="4">
    <source>
        <dbReference type="Proteomes" id="UP000295106"/>
    </source>
</evidence>
<name>A0A4R2MNS3_RUBGE</name>
<evidence type="ECO:0000256" key="1">
    <source>
        <dbReference type="SAM" id="MobiDB-lite"/>
    </source>
</evidence>
<accession>A0A4R2MNS3</accession>
<evidence type="ECO:0000256" key="2">
    <source>
        <dbReference type="SAM" id="Phobius"/>
    </source>
</evidence>
<evidence type="ECO:0000313" key="3">
    <source>
        <dbReference type="EMBL" id="TCP00973.1"/>
    </source>
</evidence>
<dbReference type="EMBL" id="SLXD01000011">
    <property type="protein sequence ID" value="TCP00973.1"/>
    <property type="molecule type" value="Genomic_DNA"/>
</dbReference>